<protein>
    <submittedName>
        <fullName evidence="1">Uncharacterized protein</fullName>
    </submittedName>
</protein>
<accession>A0AAW5N9D0</accession>
<dbReference type="GeneID" id="82442467"/>
<dbReference type="Proteomes" id="UP001204579">
    <property type="component" value="Unassembled WGS sequence"/>
</dbReference>
<dbReference type="RefSeq" id="WP_018709948.1">
    <property type="nucleotide sequence ID" value="NZ_CALULB010000008.1"/>
</dbReference>
<proteinExistence type="predicted"/>
<dbReference type="EMBL" id="JANRHJ010000011">
    <property type="protein sequence ID" value="MCR8874459.1"/>
    <property type="molecule type" value="Genomic_DNA"/>
</dbReference>
<dbReference type="InterPro" id="IPR053841">
    <property type="entry name" value="MksE"/>
</dbReference>
<gene>
    <name evidence="1" type="ORF">NW209_10605</name>
</gene>
<sequence length="194" mass="23202">MELNIQIPAHTADIFDHLQKGLFINSNSCDENIRQMYDEIDDHLEALSLYFAQIGYTLERGNEYFYFSRTEPRITLEQKIARAYYWIDILDLFKTFNETFGPGYRFQPEQILVEANINVMLQNKLDSIRKHTSDKEIRKDVLDNIIRQLVKDSFLELENEKNNVYKVMSSWHYLERLVESINIYDETEEDEKPE</sequence>
<reference evidence="1 2" key="1">
    <citation type="submission" date="2022-08" db="EMBL/GenBank/DDBJ databases">
        <authorList>
            <person name="Zeman M."/>
            <person name="Kubasova T."/>
        </authorList>
    </citation>
    <scope>NUCLEOTIDE SEQUENCE [LARGE SCALE GENOMIC DNA]</scope>
    <source>
        <strain evidence="1 2">ET62</strain>
    </source>
</reference>
<name>A0AAW5N9D0_9BACT</name>
<comment type="caution">
    <text evidence="1">The sequence shown here is derived from an EMBL/GenBank/DDBJ whole genome shotgun (WGS) entry which is preliminary data.</text>
</comment>
<evidence type="ECO:0000313" key="2">
    <source>
        <dbReference type="Proteomes" id="UP001204579"/>
    </source>
</evidence>
<dbReference type="Pfam" id="PF21980">
    <property type="entry name" value="MksE"/>
    <property type="match status" value="1"/>
</dbReference>
<organism evidence="1 2">
    <name type="scientific">Phocaeicola barnesiae</name>
    <dbReference type="NCBI Taxonomy" id="376804"/>
    <lineage>
        <taxon>Bacteria</taxon>
        <taxon>Pseudomonadati</taxon>
        <taxon>Bacteroidota</taxon>
        <taxon>Bacteroidia</taxon>
        <taxon>Bacteroidales</taxon>
        <taxon>Bacteroidaceae</taxon>
        <taxon>Phocaeicola</taxon>
    </lineage>
</organism>
<keyword evidence="2" id="KW-1185">Reference proteome</keyword>
<dbReference type="AlphaFoldDB" id="A0AAW5N9D0"/>
<evidence type="ECO:0000313" key="1">
    <source>
        <dbReference type="EMBL" id="MCR8874459.1"/>
    </source>
</evidence>